<accession>A0A4R3YTJ0</accession>
<dbReference type="OrthoDB" id="9769739at2"/>
<evidence type="ECO:0000256" key="5">
    <source>
        <dbReference type="SAM" id="Phobius"/>
    </source>
</evidence>
<sequence length="580" mass="61893">MDTVNARKYLRLYVPKLYTVLSEGYGWRDLRSDAIAGLTVAIVALPLAMALAIASGTTPEKGLYTAIVAGFLISALGGSRVQIGGPTAAFVPVVFVVIQKFGFGGLILCTLLAGLMLIGAGLLRLGTLMKYMPQPVITGFTAGIAVSIFSSQVKDALGLTMATMPADFLGRWVAYVHQLPTMQPAAVTLTLVSLAVIVATRHWRPGWPGFLIALLVCTALSVGFVLPAETIGSRFGGLPSSLPIFDVPHIPFERTRELLPSAFTIAFLAGVESLLSAVVADGMTGKRHRSNGELVAQGLANVGSALFGGLPATGAIARTATNIRAGGRTPLAGMIHAALLLVFMLALAPLMKFVPLAALAAVLLVVAWNMSEIEHFRHTLSAPKGDGLVLLLTFGLTVFFDLTVAIEVGLVVSAFVFMFRMANAVEVSAGIKLLDENGDDRVAGDDASQRARLPPGVEVFQISGPLFFGAANRLDDLLDQFQKATRVFILRMRLVPIIDASGVHALKTLLERCRRRGIVLIVSGLQPQPQRVIRAMALHPHEGELYFVDNYEAALALSQQLCVRDSSSERQTNPEHDDPE</sequence>
<comment type="subcellular location">
    <subcellularLocation>
        <location evidence="1">Membrane</location>
        <topology evidence="1">Multi-pass membrane protein</topology>
    </subcellularLocation>
</comment>
<dbReference type="InterPro" id="IPR001902">
    <property type="entry name" value="SLC26A/SulP_fam"/>
</dbReference>
<evidence type="ECO:0000259" key="6">
    <source>
        <dbReference type="PROSITE" id="PS50801"/>
    </source>
</evidence>
<feature type="domain" description="STAS" evidence="6">
    <location>
        <begin position="447"/>
        <end position="558"/>
    </location>
</feature>
<evidence type="ECO:0000256" key="1">
    <source>
        <dbReference type="ARBA" id="ARBA00004141"/>
    </source>
</evidence>
<dbReference type="RefSeq" id="WP_132143147.1">
    <property type="nucleotide sequence ID" value="NZ_SMCS01000003.1"/>
</dbReference>
<feature type="transmembrane region" description="Helical" evidence="5">
    <location>
        <begin position="338"/>
        <end position="368"/>
    </location>
</feature>
<name>A0A4R3YTJ0_9GAMM</name>
<keyword evidence="2 5" id="KW-0812">Transmembrane</keyword>
<dbReference type="InterPro" id="IPR036513">
    <property type="entry name" value="STAS_dom_sf"/>
</dbReference>
<feature type="transmembrane region" description="Helical" evidence="5">
    <location>
        <begin position="258"/>
        <end position="280"/>
    </location>
</feature>
<dbReference type="AlphaFoldDB" id="A0A4R3YTJ0"/>
<feature type="transmembrane region" description="Helical" evidence="5">
    <location>
        <begin position="101"/>
        <end position="123"/>
    </location>
</feature>
<protein>
    <submittedName>
        <fullName evidence="7">SulP family sulfate permease</fullName>
    </submittedName>
</protein>
<evidence type="ECO:0000256" key="3">
    <source>
        <dbReference type="ARBA" id="ARBA00022989"/>
    </source>
</evidence>
<feature type="transmembrane region" description="Helical" evidence="5">
    <location>
        <begin position="135"/>
        <end position="153"/>
    </location>
</feature>
<dbReference type="GO" id="GO:0055085">
    <property type="term" value="P:transmembrane transport"/>
    <property type="evidence" value="ECO:0007669"/>
    <property type="project" value="InterPro"/>
</dbReference>
<dbReference type="Pfam" id="PF00916">
    <property type="entry name" value="Sulfate_transp"/>
    <property type="match status" value="1"/>
</dbReference>
<feature type="transmembrane region" description="Helical" evidence="5">
    <location>
        <begin position="173"/>
        <end position="198"/>
    </location>
</feature>
<dbReference type="GO" id="GO:0016020">
    <property type="term" value="C:membrane"/>
    <property type="evidence" value="ECO:0007669"/>
    <property type="project" value="UniProtKB-SubCell"/>
</dbReference>
<dbReference type="CDD" id="cd07042">
    <property type="entry name" value="STAS_SulP_like_sulfate_transporter"/>
    <property type="match status" value="1"/>
</dbReference>
<feature type="transmembrane region" description="Helical" evidence="5">
    <location>
        <begin position="388"/>
        <end position="419"/>
    </location>
</feature>
<dbReference type="InterPro" id="IPR011547">
    <property type="entry name" value="SLC26A/SulP_dom"/>
</dbReference>
<reference evidence="7 8" key="1">
    <citation type="submission" date="2019-03" db="EMBL/GenBank/DDBJ databases">
        <title>Above-ground endophytic microbial communities from plants in different locations in the United States.</title>
        <authorList>
            <person name="Frank C."/>
        </authorList>
    </citation>
    <scope>NUCLEOTIDE SEQUENCE [LARGE SCALE GENOMIC DNA]</scope>
    <source>
        <strain evidence="7 8">LP_13_YM</strain>
    </source>
</reference>
<evidence type="ECO:0000256" key="4">
    <source>
        <dbReference type="ARBA" id="ARBA00023136"/>
    </source>
</evidence>
<feature type="transmembrane region" description="Helical" evidence="5">
    <location>
        <begin position="62"/>
        <end position="81"/>
    </location>
</feature>
<dbReference type="PANTHER" id="PTHR11814">
    <property type="entry name" value="SULFATE TRANSPORTER"/>
    <property type="match status" value="1"/>
</dbReference>
<dbReference type="PROSITE" id="PS50801">
    <property type="entry name" value="STAS"/>
    <property type="match status" value="1"/>
</dbReference>
<feature type="transmembrane region" description="Helical" evidence="5">
    <location>
        <begin position="210"/>
        <end position="228"/>
    </location>
</feature>
<dbReference type="InterPro" id="IPR002645">
    <property type="entry name" value="STAS_dom"/>
</dbReference>
<dbReference type="EMBL" id="SMCS01000003">
    <property type="protein sequence ID" value="TCV94644.1"/>
    <property type="molecule type" value="Genomic_DNA"/>
</dbReference>
<evidence type="ECO:0000313" key="7">
    <source>
        <dbReference type="EMBL" id="TCV94644.1"/>
    </source>
</evidence>
<dbReference type="NCBIfam" id="TIGR00815">
    <property type="entry name" value="sulP"/>
    <property type="match status" value="1"/>
</dbReference>
<organism evidence="7 8">
    <name type="scientific">Luteibacter rhizovicinus</name>
    <dbReference type="NCBI Taxonomy" id="242606"/>
    <lineage>
        <taxon>Bacteria</taxon>
        <taxon>Pseudomonadati</taxon>
        <taxon>Pseudomonadota</taxon>
        <taxon>Gammaproteobacteria</taxon>
        <taxon>Lysobacterales</taxon>
        <taxon>Rhodanobacteraceae</taxon>
        <taxon>Luteibacter</taxon>
    </lineage>
</organism>
<evidence type="ECO:0000313" key="8">
    <source>
        <dbReference type="Proteomes" id="UP000295645"/>
    </source>
</evidence>
<keyword evidence="3 5" id="KW-1133">Transmembrane helix</keyword>
<keyword evidence="4 5" id="KW-0472">Membrane</keyword>
<proteinExistence type="predicted"/>
<gene>
    <name evidence="7" type="ORF">EC912_103129</name>
</gene>
<evidence type="ECO:0000256" key="2">
    <source>
        <dbReference type="ARBA" id="ARBA00022692"/>
    </source>
</evidence>
<dbReference type="SUPFAM" id="SSF52091">
    <property type="entry name" value="SpoIIaa-like"/>
    <property type="match status" value="1"/>
</dbReference>
<keyword evidence="8" id="KW-1185">Reference proteome</keyword>
<dbReference type="Pfam" id="PF01740">
    <property type="entry name" value="STAS"/>
    <property type="match status" value="1"/>
</dbReference>
<dbReference type="Proteomes" id="UP000295645">
    <property type="component" value="Unassembled WGS sequence"/>
</dbReference>
<comment type="caution">
    <text evidence="7">The sequence shown here is derived from an EMBL/GenBank/DDBJ whole genome shotgun (WGS) entry which is preliminary data.</text>
</comment>
<feature type="transmembrane region" description="Helical" evidence="5">
    <location>
        <begin position="34"/>
        <end position="55"/>
    </location>
</feature>
<dbReference type="Gene3D" id="3.30.750.24">
    <property type="entry name" value="STAS domain"/>
    <property type="match status" value="1"/>
</dbReference>